<dbReference type="SMART" id="SM00342">
    <property type="entry name" value="HTH_ARAC"/>
    <property type="match status" value="1"/>
</dbReference>
<dbReference type="EMBL" id="JBHUMB010000005">
    <property type="protein sequence ID" value="MFD2742386.1"/>
    <property type="molecule type" value="Genomic_DNA"/>
</dbReference>
<sequence>MSDIKIISNLQTLKKNLGSEDGESSIAVLEWEHLCSLSDKKINLGFYGIYLIIDRCGKLLYGTNVYQYDKDSIAFTAPGQIMKLTDIPQGEIKGTALFFHPSILDGSHLAKKIRQYKYFAYSVYNSVSITKNEQLLILSLFRQIKELSGVYKGHKLNLIRGYIALILDYCNFYYERQVGNRSAERENDILANFEKILNNYYETGSGMQLGLPTVSYFASQINLSPKYFGELIKSHTGCTAQQYIQSKVIEISKDNLLSGRNSIASLAWELGYKSQEHFSRVFKKYTGISPSNFRNKAL</sequence>
<evidence type="ECO:0000313" key="6">
    <source>
        <dbReference type="Proteomes" id="UP001597418"/>
    </source>
</evidence>
<feature type="domain" description="HTH araC/xylS-type" evidence="4">
    <location>
        <begin position="213"/>
        <end position="296"/>
    </location>
</feature>
<dbReference type="Pfam" id="PF12833">
    <property type="entry name" value="HTH_18"/>
    <property type="match status" value="1"/>
</dbReference>
<dbReference type="PRINTS" id="PR00032">
    <property type="entry name" value="HTHARAC"/>
</dbReference>
<evidence type="ECO:0000256" key="3">
    <source>
        <dbReference type="ARBA" id="ARBA00023163"/>
    </source>
</evidence>
<comment type="caution">
    <text evidence="5">The sequence shown here is derived from an EMBL/GenBank/DDBJ whole genome shotgun (WGS) entry which is preliminary data.</text>
</comment>
<evidence type="ECO:0000259" key="4">
    <source>
        <dbReference type="PROSITE" id="PS01124"/>
    </source>
</evidence>
<dbReference type="InterPro" id="IPR020449">
    <property type="entry name" value="Tscrpt_reg_AraC-type_HTH"/>
</dbReference>
<evidence type="ECO:0000256" key="1">
    <source>
        <dbReference type="ARBA" id="ARBA00023015"/>
    </source>
</evidence>
<protein>
    <submittedName>
        <fullName evidence="5">Helix-turn-helix domain-containing protein</fullName>
    </submittedName>
</protein>
<dbReference type="PANTHER" id="PTHR43280:SF32">
    <property type="entry name" value="TRANSCRIPTIONAL REGULATORY PROTEIN"/>
    <property type="match status" value="1"/>
</dbReference>
<keyword evidence="2" id="KW-0238">DNA-binding</keyword>
<evidence type="ECO:0000313" key="5">
    <source>
        <dbReference type="EMBL" id="MFD2742386.1"/>
    </source>
</evidence>
<dbReference type="Proteomes" id="UP001597418">
    <property type="component" value="Unassembled WGS sequence"/>
</dbReference>
<organism evidence="5 6">
    <name type="scientific">Sphingobacterium populi</name>
    <dbReference type="NCBI Taxonomy" id="1812824"/>
    <lineage>
        <taxon>Bacteria</taxon>
        <taxon>Pseudomonadati</taxon>
        <taxon>Bacteroidota</taxon>
        <taxon>Sphingobacteriia</taxon>
        <taxon>Sphingobacteriales</taxon>
        <taxon>Sphingobacteriaceae</taxon>
        <taxon>Sphingobacterium</taxon>
    </lineage>
</organism>
<evidence type="ECO:0000256" key="2">
    <source>
        <dbReference type="ARBA" id="ARBA00023125"/>
    </source>
</evidence>
<reference evidence="6" key="1">
    <citation type="journal article" date="2019" name="Int. J. Syst. Evol. Microbiol.">
        <title>The Global Catalogue of Microorganisms (GCM) 10K type strain sequencing project: providing services to taxonomists for standard genome sequencing and annotation.</title>
        <authorList>
            <consortium name="The Broad Institute Genomics Platform"/>
            <consortium name="The Broad Institute Genome Sequencing Center for Infectious Disease"/>
            <person name="Wu L."/>
            <person name="Ma J."/>
        </authorList>
    </citation>
    <scope>NUCLEOTIDE SEQUENCE [LARGE SCALE GENOMIC DNA]</scope>
    <source>
        <strain evidence="6">KCTC 42247</strain>
    </source>
</reference>
<accession>A0ABW5UBP2</accession>
<keyword evidence="6" id="KW-1185">Reference proteome</keyword>
<dbReference type="InterPro" id="IPR009057">
    <property type="entry name" value="Homeodomain-like_sf"/>
</dbReference>
<keyword evidence="1" id="KW-0805">Transcription regulation</keyword>
<dbReference type="Gene3D" id="1.10.10.60">
    <property type="entry name" value="Homeodomain-like"/>
    <property type="match status" value="2"/>
</dbReference>
<proteinExistence type="predicted"/>
<dbReference type="RefSeq" id="WP_380883740.1">
    <property type="nucleotide sequence ID" value="NZ_JBHUMB010000005.1"/>
</dbReference>
<name>A0ABW5UBP2_9SPHI</name>
<dbReference type="PROSITE" id="PS01124">
    <property type="entry name" value="HTH_ARAC_FAMILY_2"/>
    <property type="match status" value="1"/>
</dbReference>
<gene>
    <name evidence="5" type="ORF">ACFSQ6_03170</name>
</gene>
<dbReference type="InterPro" id="IPR018060">
    <property type="entry name" value="HTH_AraC"/>
</dbReference>
<keyword evidence="3" id="KW-0804">Transcription</keyword>
<dbReference type="PANTHER" id="PTHR43280">
    <property type="entry name" value="ARAC-FAMILY TRANSCRIPTIONAL REGULATOR"/>
    <property type="match status" value="1"/>
</dbReference>
<dbReference type="SUPFAM" id="SSF46689">
    <property type="entry name" value="Homeodomain-like"/>
    <property type="match status" value="1"/>
</dbReference>